<sequence>MKLNSTGSFAQTSEKVLEALYELLLLIAKAKKGHIVGETLLKPCFLKAAYIVLRSENKQKLSQIQLSDNSVKHPIDDMAEDIKNQIDAVKQSPFFAIQLAESGAQMSDQQTGGGGGTAPSLPPPPQHHQAVSVAPGTAVRLQQVLSSRGQHFTFVNVPGLTQLGWPLDPGDLAKVMCKGNIVDLPFLVCDSS</sequence>
<dbReference type="PANTHER" id="PTHR45913:SF19">
    <property type="entry name" value="LOW QUALITY PROTEIN: ZINC FINGER BED DOMAIN-CONTAINING PROTEIN 5-LIKE"/>
    <property type="match status" value="1"/>
</dbReference>
<name>A0ABQ9GMC9_9NEOP</name>
<dbReference type="EMBL" id="JARBHB010000011">
    <property type="protein sequence ID" value="KAJ8873184.1"/>
    <property type="molecule type" value="Genomic_DNA"/>
</dbReference>
<evidence type="ECO:0000313" key="2">
    <source>
        <dbReference type="EMBL" id="KAJ8873184.1"/>
    </source>
</evidence>
<evidence type="ECO:0000256" key="1">
    <source>
        <dbReference type="SAM" id="MobiDB-lite"/>
    </source>
</evidence>
<accession>A0ABQ9GMC9</accession>
<gene>
    <name evidence="2" type="ORF">PR048_026817</name>
</gene>
<protein>
    <submittedName>
        <fullName evidence="2">Uncharacterized protein</fullName>
    </submittedName>
</protein>
<keyword evidence="3" id="KW-1185">Reference proteome</keyword>
<reference evidence="2 3" key="1">
    <citation type="submission" date="2023-02" db="EMBL/GenBank/DDBJ databases">
        <title>LHISI_Scaffold_Assembly.</title>
        <authorList>
            <person name="Stuart O.P."/>
            <person name="Cleave R."/>
            <person name="Magrath M.J.L."/>
            <person name="Mikheyev A.S."/>
        </authorList>
    </citation>
    <scope>NUCLEOTIDE SEQUENCE [LARGE SCALE GENOMIC DNA]</scope>
    <source>
        <strain evidence="2">Daus_M_001</strain>
        <tissue evidence="2">Leg muscle</tissue>
    </source>
</reference>
<dbReference type="PANTHER" id="PTHR45913">
    <property type="entry name" value="EPM2A-INTERACTING PROTEIN 1"/>
    <property type="match status" value="1"/>
</dbReference>
<dbReference type="Proteomes" id="UP001159363">
    <property type="component" value="Chromosome 10"/>
</dbReference>
<evidence type="ECO:0000313" key="3">
    <source>
        <dbReference type="Proteomes" id="UP001159363"/>
    </source>
</evidence>
<feature type="region of interest" description="Disordered" evidence="1">
    <location>
        <begin position="106"/>
        <end position="130"/>
    </location>
</feature>
<organism evidence="2 3">
    <name type="scientific">Dryococelus australis</name>
    <dbReference type="NCBI Taxonomy" id="614101"/>
    <lineage>
        <taxon>Eukaryota</taxon>
        <taxon>Metazoa</taxon>
        <taxon>Ecdysozoa</taxon>
        <taxon>Arthropoda</taxon>
        <taxon>Hexapoda</taxon>
        <taxon>Insecta</taxon>
        <taxon>Pterygota</taxon>
        <taxon>Neoptera</taxon>
        <taxon>Polyneoptera</taxon>
        <taxon>Phasmatodea</taxon>
        <taxon>Verophasmatodea</taxon>
        <taxon>Anareolatae</taxon>
        <taxon>Phasmatidae</taxon>
        <taxon>Eurycanthinae</taxon>
        <taxon>Dryococelus</taxon>
    </lineage>
</organism>
<comment type="caution">
    <text evidence="2">The sequence shown here is derived from an EMBL/GenBank/DDBJ whole genome shotgun (WGS) entry which is preliminary data.</text>
</comment>
<proteinExistence type="predicted"/>